<protein>
    <submittedName>
        <fullName evidence="3">Histidine kinase</fullName>
    </submittedName>
</protein>
<keyword evidence="1" id="KW-0812">Transmembrane</keyword>
<feature type="transmembrane region" description="Helical" evidence="1">
    <location>
        <begin position="123"/>
        <end position="142"/>
    </location>
</feature>
<accession>A0A7D4PTP5</accession>
<feature type="transmembrane region" description="Helical" evidence="1">
    <location>
        <begin position="162"/>
        <end position="187"/>
    </location>
</feature>
<feature type="transmembrane region" description="Helical" evidence="1">
    <location>
        <begin position="70"/>
        <end position="87"/>
    </location>
</feature>
<reference evidence="3 4" key="1">
    <citation type="submission" date="2020-05" db="EMBL/GenBank/DDBJ databases">
        <title>Strain PA2F3 complete genome.</title>
        <authorList>
            <person name="Kim Y.-S."/>
            <person name="Kim S.-J."/>
            <person name="Jung H.-k."/>
            <person name="Kim S.-E."/>
            <person name="Kim K.-H."/>
        </authorList>
    </citation>
    <scope>NUCLEOTIDE SEQUENCE [LARGE SCALE GENOMIC DNA]</scope>
    <source>
        <strain evidence="3 4">PA2F3</strain>
    </source>
</reference>
<evidence type="ECO:0000313" key="3">
    <source>
        <dbReference type="EMBL" id="QKJ19033.1"/>
    </source>
</evidence>
<dbReference type="Gene3D" id="6.10.250.2870">
    <property type="match status" value="1"/>
</dbReference>
<feature type="transmembrane region" description="Helical" evidence="1">
    <location>
        <begin position="39"/>
        <end position="58"/>
    </location>
</feature>
<gene>
    <name evidence="3" type="ORF">HQM25_06350</name>
</gene>
<dbReference type="GO" id="GO:0046983">
    <property type="term" value="F:protein dimerization activity"/>
    <property type="evidence" value="ECO:0007669"/>
    <property type="project" value="InterPro"/>
</dbReference>
<dbReference type="AlphaFoldDB" id="A0A7D4PTP5"/>
<dbReference type="InterPro" id="IPR011712">
    <property type="entry name" value="Sig_transdc_His_kin_sub3_dim/P"/>
</dbReference>
<keyword evidence="3" id="KW-0808">Transferase</keyword>
<dbReference type="Pfam" id="PF07730">
    <property type="entry name" value="HisKA_3"/>
    <property type="match status" value="1"/>
</dbReference>
<dbReference type="GO" id="GO:0000155">
    <property type="term" value="F:phosphorelay sensor kinase activity"/>
    <property type="evidence" value="ECO:0007669"/>
    <property type="project" value="InterPro"/>
</dbReference>
<dbReference type="RefSeq" id="WP_172989474.1">
    <property type="nucleotide sequence ID" value="NZ_CP054038.1"/>
</dbReference>
<dbReference type="EMBL" id="CP054038">
    <property type="protein sequence ID" value="QKJ19033.1"/>
    <property type="molecule type" value="Genomic_DNA"/>
</dbReference>
<keyword evidence="1" id="KW-0472">Membrane</keyword>
<feature type="transmembrane region" description="Helical" evidence="1">
    <location>
        <begin position="93"/>
        <end position="111"/>
    </location>
</feature>
<evidence type="ECO:0000313" key="4">
    <source>
        <dbReference type="Proteomes" id="UP000502498"/>
    </source>
</evidence>
<evidence type="ECO:0000256" key="1">
    <source>
        <dbReference type="SAM" id="Phobius"/>
    </source>
</evidence>
<evidence type="ECO:0000259" key="2">
    <source>
        <dbReference type="Pfam" id="PF07730"/>
    </source>
</evidence>
<proteinExistence type="predicted"/>
<organism evidence="3 4">
    <name type="scientific">Microbacterium hominis</name>
    <dbReference type="NCBI Taxonomy" id="162426"/>
    <lineage>
        <taxon>Bacteria</taxon>
        <taxon>Bacillati</taxon>
        <taxon>Actinomycetota</taxon>
        <taxon>Actinomycetes</taxon>
        <taxon>Micrococcales</taxon>
        <taxon>Microbacteriaceae</taxon>
        <taxon>Microbacterium</taxon>
    </lineage>
</organism>
<keyword evidence="1" id="KW-1133">Transmembrane helix</keyword>
<feature type="transmembrane region" description="Helical" evidence="1">
    <location>
        <begin position="199"/>
        <end position="223"/>
    </location>
</feature>
<feature type="transmembrane region" description="Helical" evidence="1">
    <location>
        <begin position="235"/>
        <end position="255"/>
    </location>
</feature>
<dbReference type="GO" id="GO:0016020">
    <property type="term" value="C:membrane"/>
    <property type="evidence" value="ECO:0007669"/>
    <property type="project" value="InterPro"/>
</dbReference>
<sequence>MKGAALWALLGGCIAIDLVAISVLVTPAQTLTPLMRAPWAGSAALVAGLMAAAVSIVLASTRARGGRTAALALASAAWLAPTLGAGAPVVLSALAGSVAVMLPAALAHLCAPAPPPAGPIVPRLVLSGYVVAAAAGVLRLTMYQPFDDPGCWADCRRSPFALLSWVPAVDVAWALSAGVCAALALSLTIQASSARSSPAWRLTATTATRAVVVIGLAVVAVAAPGSHADPADGSVAAGLLITAAGSIALAGLYLVRSVAGAGRARRLRAIVAGADGGSWERVLGEAVGDPTLRVAYRVADGWVDESGAPRDPDVRAVRVVSGGREVAAITHRRDLDLLVDEIGPALRLAIGNEALRIELDGRIRELRVSRARVVAAADARRRALERDLHDGAQQELIGLAWRLRAAADAAGRQGSPVAAELEQAVGEARAALEDLREVAHGIYPVVLANDGLVSALRSHALTAPVAVSVRGEPPRAAAAEEAALYLFAVEAIASAAAGGAPDIEVILEGSAVAISVTVRAPGFPRLPVGGGVVDRIGAVGGAIAPEGTSARVPTRSETPA</sequence>
<keyword evidence="3" id="KW-0418">Kinase</keyword>
<dbReference type="Proteomes" id="UP000502498">
    <property type="component" value="Chromosome"/>
</dbReference>
<name>A0A7D4PTP5_9MICO</name>
<feature type="domain" description="Signal transduction histidine kinase subgroup 3 dimerisation and phosphoacceptor" evidence="2">
    <location>
        <begin position="381"/>
        <end position="446"/>
    </location>
</feature>